<organism evidence="1 2">
    <name type="scientific">Elysia marginata</name>
    <dbReference type="NCBI Taxonomy" id="1093978"/>
    <lineage>
        <taxon>Eukaryota</taxon>
        <taxon>Metazoa</taxon>
        <taxon>Spiralia</taxon>
        <taxon>Lophotrochozoa</taxon>
        <taxon>Mollusca</taxon>
        <taxon>Gastropoda</taxon>
        <taxon>Heterobranchia</taxon>
        <taxon>Euthyneura</taxon>
        <taxon>Panpulmonata</taxon>
        <taxon>Sacoglossa</taxon>
        <taxon>Placobranchoidea</taxon>
        <taxon>Plakobranchidae</taxon>
        <taxon>Elysia</taxon>
    </lineage>
</organism>
<dbReference type="AlphaFoldDB" id="A0AAV4FED7"/>
<reference evidence="1 2" key="1">
    <citation type="journal article" date="2021" name="Elife">
        <title>Chloroplast acquisition without the gene transfer in kleptoplastic sea slugs, Plakobranchus ocellatus.</title>
        <authorList>
            <person name="Maeda T."/>
            <person name="Takahashi S."/>
            <person name="Yoshida T."/>
            <person name="Shimamura S."/>
            <person name="Takaki Y."/>
            <person name="Nagai Y."/>
            <person name="Toyoda A."/>
            <person name="Suzuki Y."/>
            <person name="Arimoto A."/>
            <person name="Ishii H."/>
            <person name="Satoh N."/>
            <person name="Nishiyama T."/>
            <person name="Hasebe M."/>
            <person name="Maruyama T."/>
            <person name="Minagawa J."/>
            <person name="Obokata J."/>
            <person name="Shigenobu S."/>
        </authorList>
    </citation>
    <scope>NUCLEOTIDE SEQUENCE [LARGE SCALE GENOMIC DNA]</scope>
</reference>
<name>A0AAV4FED7_9GAST</name>
<evidence type="ECO:0000313" key="1">
    <source>
        <dbReference type="EMBL" id="GFR71654.1"/>
    </source>
</evidence>
<dbReference type="EMBL" id="BMAT01011379">
    <property type="protein sequence ID" value="GFR71654.1"/>
    <property type="molecule type" value="Genomic_DNA"/>
</dbReference>
<comment type="caution">
    <text evidence="1">The sequence shown here is derived from an EMBL/GenBank/DDBJ whole genome shotgun (WGS) entry which is preliminary data.</text>
</comment>
<protein>
    <submittedName>
        <fullName evidence="1">Uncharacterized protein</fullName>
    </submittedName>
</protein>
<proteinExistence type="predicted"/>
<accession>A0AAV4FED7</accession>
<dbReference type="Proteomes" id="UP000762676">
    <property type="component" value="Unassembled WGS sequence"/>
</dbReference>
<evidence type="ECO:0000313" key="2">
    <source>
        <dbReference type="Proteomes" id="UP000762676"/>
    </source>
</evidence>
<gene>
    <name evidence="1" type="ORF">ElyMa_005685100</name>
</gene>
<sequence length="122" mass="13844">MSRDVPVARAQYTNSVSKLSSLRQCKFLNREINQNFSTESAGETEVFEKTSVMGVYRVSAERCDKILSRWSPSTDHKTAVTPGVIQFYCYWWLSPLGLAVVAYSAKCVDGWMDGWRDGWMDG</sequence>
<keyword evidence="2" id="KW-1185">Reference proteome</keyword>